<dbReference type="OrthoDB" id="348373at2759"/>
<keyword evidence="2" id="KW-1185">Reference proteome</keyword>
<evidence type="ECO:0000313" key="3">
    <source>
        <dbReference type="RefSeq" id="XP_026193580.1"/>
    </source>
</evidence>
<accession>A0A6P6S2S9</accession>
<dbReference type="Proteomes" id="UP000515125">
    <property type="component" value="Unplaced"/>
</dbReference>
<evidence type="ECO:0000313" key="2">
    <source>
        <dbReference type="Proteomes" id="UP000515125"/>
    </source>
</evidence>
<reference evidence="3" key="1">
    <citation type="submission" date="2025-08" db="UniProtKB">
        <authorList>
            <consortium name="RefSeq"/>
        </authorList>
    </citation>
    <scope>IDENTIFICATION</scope>
</reference>
<evidence type="ECO:0000256" key="1">
    <source>
        <dbReference type="SAM" id="MobiDB-lite"/>
    </source>
</evidence>
<name>A0A6P6S2S9_9EIME</name>
<feature type="region of interest" description="Disordered" evidence="1">
    <location>
        <begin position="1"/>
        <end position="23"/>
    </location>
</feature>
<organism evidence="2 3">
    <name type="scientific">Cyclospora cayetanensis</name>
    <dbReference type="NCBI Taxonomy" id="88456"/>
    <lineage>
        <taxon>Eukaryota</taxon>
        <taxon>Sar</taxon>
        <taxon>Alveolata</taxon>
        <taxon>Apicomplexa</taxon>
        <taxon>Conoidasida</taxon>
        <taxon>Coccidia</taxon>
        <taxon>Eucoccidiorida</taxon>
        <taxon>Eimeriorina</taxon>
        <taxon>Eimeriidae</taxon>
        <taxon>Cyclospora</taxon>
    </lineage>
</organism>
<gene>
    <name evidence="3" type="primary">LOC34624242</name>
</gene>
<sequence length="382" mass="39580">MHSSTTHSSAAAESSPIQNPVHAGPSLTPLPLFVSMRRLLQSLRQEPAALRPESQQSAQKMRKEATKHARHLRGEHPHTSAAQPVCQMKQSLAPLPDSHSPEDTLPASARTCNTRYTRGSETVVCSGSDCAAAASTASDASAAASAAASQVSAAAAAAARAGKTSEIDGESLWGDLEVESWGFELDSLLSDLATDSDMAFGAAFGVELEDSELFGTEEGTLAALVTEMVKTMNVKDWTAYFALRVNAEKELDLTNTAEALVLFAEHNDAWASAGIAQQMFRQDTPARLSAVPLDRSRLPGSSKPPMCRCCSYSALAVAVASVRAAAVREAGLPRTSAATDAALYAAAAVCGEGIAAAAAAELVAAQIVAAMRGAYAVHAAAA</sequence>
<feature type="compositionally biased region" description="Low complexity" evidence="1">
    <location>
        <begin position="1"/>
        <end position="15"/>
    </location>
</feature>
<dbReference type="RefSeq" id="XP_026193580.1">
    <property type="nucleotide sequence ID" value="XM_026337795.1"/>
</dbReference>
<dbReference type="GeneID" id="34624242"/>
<proteinExistence type="predicted"/>
<feature type="region of interest" description="Disordered" evidence="1">
    <location>
        <begin position="46"/>
        <end position="83"/>
    </location>
</feature>
<feature type="compositionally biased region" description="Basic and acidic residues" evidence="1">
    <location>
        <begin position="61"/>
        <end position="78"/>
    </location>
</feature>
<protein>
    <submittedName>
        <fullName evidence="3">Uncharacterized protein LOC34624242</fullName>
    </submittedName>
</protein>
<dbReference type="AlphaFoldDB" id="A0A6P6S2S9"/>